<dbReference type="InterPro" id="IPR002401">
    <property type="entry name" value="Cyt_P450_E_grp-I"/>
</dbReference>
<dbReference type="OrthoDB" id="9764248at2"/>
<proteinExistence type="inferred from homology"/>
<keyword evidence="4 8" id="KW-0479">Metal-binding</keyword>
<dbReference type="GO" id="GO:0020037">
    <property type="term" value="F:heme binding"/>
    <property type="evidence" value="ECO:0007669"/>
    <property type="project" value="InterPro"/>
</dbReference>
<dbReference type="Gene3D" id="1.10.630.10">
    <property type="entry name" value="Cytochrome P450"/>
    <property type="match status" value="1"/>
</dbReference>
<reference evidence="9" key="1">
    <citation type="submission" date="2019-03" db="EMBL/GenBank/DDBJ databases">
        <title>Afifella sp. nov., isolated from activated sludge.</title>
        <authorList>
            <person name="Li Q."/>
            <person name="Liu Y."/>
        </authorList>
    </citation>
    <scope>NUCLEOTIDE SEQUENCE</scope>
    <source>
        <strain evidence="9">L72</strain>
    </source>
</reference>
<keyword evidence="5" id="KW-0560">Oxidoreductase</keyword>
<name>A0A964WV71_9HYPH</name>
<dbReference type="EMBL" id="SPKJ01000093">
    <property type="protein sequence ID" value="MYZ49743.1"/>
    <property type="molecule type" value="Genomic_DNA"/>
</dbReference>
<comment type="cofactor">
    <cofactor evidence="1 8">
        <name>heme</name>
        <dbReference type="ChEBI" id="CHEBI:30413"/>
    </cofactor>
</comment>
<dbReference type="GO" id="GO:0005506">
    <property type="term" value="F:iron ion binding"/>
    <property type="evidence" value="ECO:0007669"/>
    <property type="project" value="InterPro"/>
</dbReference>
<keyword evidence="7" id="KW-0503">Monooxygenase</keyword>
<evidence type="ECO:0000256" key="5">
    <source>
        <dbReference type="ARBA" id="ARBA00023002"/>
    </source>
</evidence>
<evidence type="ECO:0000256" key="2">
    <source>
        <dbReference type="ARBA" id="ARBA00010617"/>
    </source>
</evidence>
<evidence type="ECO:0000256" key="7">
    <source>
        <dbReference type="ARBA" id="ARBA00023033"/>
    </source>
</evidence>
<dbReference type="PRINTS" id="PR00463">
    <property type="entry name" value="EP450I"/>
</dbReference>
<protein>
    <submittedName>
        <fullName evidence="9">Cytochrome P450</fullName>
    </submittedName>
</protein>
<evidence type="ECO:0000256" key="1">
    <source>
        <dbReference type="ARBA" id="ARBA00001971"/>
    </source>
</evidence>
<dbReference type="Pfam" id="PF00067">
    <property type="entry name" value="p450"/>
    <property type="match status" value="1"/>
</dbReference>
<dbReference type="Proteomes" id="UP000773614">
    <property type="component" value="Unassembled WGS sequence"/>
</dbReference>
<accession>A0A964WV71</accession>
<feature type="binding site" description="axial binding residue" evidence="8">
    <location>
        <position position="364"/>
    </location>
    <ligand>
        <name>heme</name>
        <dbReference type="ChEBI" id="CHEBI:30413"/>
    </ligand>
    <ligandPart>
        <name>Fe</name>
        <dbReference type="ChEBI" id="CHEBI:18248"/>
    </ligandPart>
</feature>
<evidence type="ECO:0000256" key="3">
    <source>
        <dbReference type="ARBA" id="ARBA00022617"/>
    </source>
</evidence>
<dbReference type="InterPro" id="IPR036396">
    <property type="entry name" value="Cyt_P450_sf"/>
</dbReference>
<dbReference type="SUPFAM" id="SSF48264">
    <property type="entry name" value="Cytochrome P450"/>
    <property type="match status" value="1"/>
</dbReference>
<comment type="similarity">
    <text evidence="2">Belongs to the cytochrome P450 family.</text>
</comment>
<keyword evidence="6 8" id="KW-0408">Iron</keyword>
<comment type="caution">
    <text evidence="9">The sequence shown here is derived from an EMBL/GenBank/DDBJ whole genome shotgun (WGS) entry which is preliminary data.</text>
</comment>
<dbReference type="GO" id="GO:0016125">
    <property type="term" value="P:sterol metabolic process"/>
    <property type="evidence" value="ECO:0007669"/>
    <property type="project" value="TreeGrafter"/>
</dbReference>
<dbReference type="CDD" id="cd11067">
    <property type="entry name" value="CYP152"/>
    <property type="match status" value="1"/>
</dbReference>
<evidence type="ECO:0000256" key="4">
    <source>
        <dbReference type="ARBA" id="ARBA00022723"/>
    </source>
</evidence>
<dbReference type="InterPro" id="IPR001128">
    <property type="entry name" value="Cyt_P450"/>
</dbReference>
<gene>
    <name evidence="9" type="ORF">E4O86_18720</name>
</gene>
<evidence type="ECO:0000256" key="6">
    <source>
        <dbReference type="ARBA" id="ARBA00023004"/>
    </source>
</evidence>
<evidence type="ECO:0000313" key="9">
    <source>
        <dbReference type="EMBL" id="MYZ49743.1"/>
    </source>
</evidence>
<dbReference type="PANTHER" id="PTHR24286:SF24">
    <property type="entry name" value="LANOSTEROL 14-ALPHA DEMETHYLASE"/>
    <property type="match status" value="1"/>
</dbReference>
<dbReference type="GO" id="GO:0016705">
    <property type="term" value="F:oxidoreductase activity, acting on paired donors, with incorporation or reduction of molecular oxygen"/>
    <property type="evidence" value="ECO:0007669"/>
    <property type="project" value="InterPro"/>
</dbReference>
<dbReference type="PANTHER" id="PTHR24286">
    <property type="entry name" value="CYTOCHROME P450 26"/>
    <property type="match status" value="1"/>
</dbReference>
<sequence length="419" mass="47025">MPAIPRDRGFDATLALLREGYRFLPNRWARFGTDIFETRLLLRRAVCIGGPEAAELFYGGGRFERAGAMPNRVLKLLQDEGSVQLLEGMPHRHRKEMFLAMMEPARRERLAAIFAARWREALAARADRSRIVLFDMVREVLTRTVCEWAGVPLREADVPIVAAELGAMIDNVATFGPGHWRARLLRRRAERRARRIVAAIRGRGAEGGGEGRSPAEIVALHRDLDGRLLDPEVAAVELLNVLRPTVAVGRFVVWSALALHQQPGWTTRLQGGNDADIEAFVQEVRRLAPFFPFVGGRVRKEFHWRGKDFAIGDWVLLDLYGTNRDGRAFADPDAFRPARFLDRPPSPFDLVPQGAGDHLTGHRCPGEWITIDLMKMAVRLLTREMRYEVPPQDISVDLACIPALPRSGFVIEPTRSAAA</sequence>
<organism evidence="9 10">
    <name type="scientific">Propylenella binzhouense</name>
    <dbReference type="NCBI Taxonomy" id="2555902"/>
    <lineage>
        <taxon>Bacteria</taxon>
        <taxon>Pseudomonadati</taxon>
        <taxon>Pseudomonadota</taxon>
        <taxon>Alphaproteobacteria</taxon>
        <taxon>Hyphomicrobiales</taxon>
        <taxon>Propylenellaceae</taxon>
        <taxon>Propylenella</taxon>
    </lineage>
</organism>
<dbReference type="RefSeq" id="WP_161142083.1">
    <property type="nucleotide sequence ID" value="NZ_SPKJ01000093.1"/>
</dbReference>
<dbReference type="GO" id="GO:0004497">
    <property type="term" value="F:monooxygenase activity"/>
    <property type="evidence" value="ECO:0007669"/>
    <property type="project" value="UniProtKB-KW"/>
</dbReference>
<keyword evidence="10" id="KW-1185">Reference proteome</keyword>
<evidence type="ECO:0000256" key="8">
    <source>
        <dbReference type="PIRSR" id="PIRSR602401-1"/>
    </source>
</evidence>
<evidence type="ECO:0000313" key="10">
    <source>
        <dbReference type="Proteomes" id="UP000773614"/>
    </source>
</evidence>
<dbReference type="AlphaFoldDB" id="A0A964WV71"/>
<keyword evidence="3 8" id="KW-0349">Heme</keyword>